<sequence>MADILVMAVVLAYCGLVIYWKKTGVLGDSCGGSCGSGGCSGCGGSCSSCGGACHSHAPKKFHK</sequence>
<dbReference type="EMBL" id="JAJEPU010000014">
    <property type="protein sequence ID" value="MCC2164511.1"/>
    <property type="molecule type" value="Genomic_DNA"/>
</dbReference>
<dbReference type="AlphaFoldDB" id="A0AAE3AMM6"/>
<gene>
    <name evidence="1" type="ORF">LKD32_06405</name>
</gene>
<evidence type="ECO:0000313" key="2">
    <source>
        <dbReference type="Proteomes" id="UP001198962"/>
    </source>
</evidence>
<organism evidence="1 2">
    <name type="scientific">Brotaphodocola catenula</name>
    <dbReference type="NCBI Taxonomy" id="2885361"/>
    <lineage>
        <taxon>Bacteria</taxon>
        <taxon>Bacillati</taxon>
        <taxon>Bacillota</taxon>
        <taxon>Clostridia</taxon>
        <taxon>Lachnospirales</taxon>
        <taxon>Lachnospiraceae</taxon>
        <taxon>Brotaphodocola</taxon>
    </lineage>
</organism>
<name>A0AAE3AMM6_9FIRM</name>
<evidence type="ECO:0000313" key="1">
    <source>
        <dbReference type="EMBL" id="MCC2164511.1"/>
    </source>
</evidence>
<dbReference type="Proteomes" id="UP001198962">
    <property type="component" value="Unassembled WGS sequence"/>
</dbReference>
<dbReference type="RefSeq" id="WP_308451130.1">
    <property type="nucleotide sequence ID" value="NZ_JAJEPU010000014.1"/>
</dbReference>
<evidence type="ECO:0008006" key="3">
    <source>
        <dbReference type="Google" id="ProtNLM"/>
    </source>
</evidence>
<keyword evidence="2" id="KW-1185">Reference proteome</keyword>
<protein>
    <recommendedName>
        <fullName evidence="3">FeoB-associated Cys-rich membrane protein</fullName>
    </recommendedName>
</protein>
<accession>A0AAE3AMM6</accession>
<comment type="caution">
    <text evidence="1">The sequence shown here is derived from an EMBL/GenBank/DDBJ whole genome shotgun (WGS) entry which is preliminary data.</text>
</comment>
<proteinExistence type="predicted"/>
<reference evidence="1" key="1">
    <citation type="submission" date="2021-10" db="EMBL/GenBank/DDBJ databases">
        <title>Anaerobic single-cell dispensing facilitates the cultivation of human gut bacteria.</title>
        <authorList>
            <person name="Afrizal A."/>
        </authorList>
    </citation>
    <scope>NUCLEOTIDE SEQUENCE</scope>
    <source>
        <strain evidence="1">CLA-AA-H274</strain>
    </source>
</reference>